<evidence type="ECO:0000256" key="4">
    <source>
        <dbReference type="SAM" id="MobiDB-lite"/>
    </source>
</evidence>
<dbReference type="GO" id="GO:0008270">
    <property type="term" value="F:zinc ion binding"/>
    <property type="evidence" value="ECO:0007669"/>
    <property type="project" value="InterPro"/>
</dbReference>
<dbReference type="InterPro" id="IPR036864">
    <property type="entry name" value="Zn2-C6_fun-type_DNA-bd_sf"/>
</dbReference>
<dbReference type="PANTHER" id="PTHR31001">
    <property type="entry name" value="UNCHARACTERIZED TRANSCRIPTIONAL REGULATORY PROTEIN"/>
    <property type="match status" value="1"/>
</dbReference>
<dbReference type="InterPro" id="IPR050613">
    <property type="entry name" value="Sec_Metabolite_Reg"/>
</dbReference>
<feature type="domain" description="Zn(2)-C6 fungal-type" evidence="5">
    <location>
        <begin position="887"/>
        <end position="917"/>
    </location>
</feature>
<feature type="region of interest" description="Disordered" evidence="4">
    <location>
        <begin position="1521"/>
        <end position="1547"/>
    </location>
</feature>
<accession>A0A553I129</accession>
<gene>
    <name evidence="6" type="ORF">FHL15_005298</name>
</gene>
<evidence type="ECO:0000313" key="7">
    <source>
        <dbReference type="Proteomes" id="UP000319160"/>
    </source>
</evidence>
<proteinExistence type="predicted"/>
<evidence type="ECO:0000256" key="1">
    <source>
        <dbReference type="ARBA" id="ARBA00004123"/>
    </source>
</evidence>
<dbReference type="EMBL" id="VFLP01000026">
    <property type="protein sequence ID" value="TRX93916.1"/>
    <property type="molecule type" value="Genomic_DNA"/>
</dbReference>
<dbReference type="Gene3D" id="4.10.240.10">
    <property type="entry name" value="Zn(2)-C6 fungal-type DNA-binding domain"/>
    <property type="match status" value="1"/>
</dbReference>
<sequence>MAVSPSPQCYQAVRCRLRPHYDSIWVPDSLLVSAFDRFAATFRTGARCGSSVPGPMEHRKRLAKRHMGELHFGQSYSPAPIWELANLVDLTQWRWKPPTPADRRPPDTNNTKTRTLSDAMLSPFRSFLPPHTDTADDLRNQSETLLPQDVILSGVAEGVAEPLPSGPWNIESTPLDVIHSAWESFSGDIANDTQISPLFSGFCNGWRQALADGLFQAEAIAQVLTGINDGLSVLAGQVGSYRIINHKILLMESTIEGISQGRSDQATSFDHVAWNSILDVVSTFQANTIRVFTKAISCIPEQSLKEVSSGIIRNLDTFFDSLGRAIERPTVIRQVAKMAVPLKSLGRLELRFILDDTTRKVSQYANVNGVNYEYVRLSWLLLLARMPGVDEEHLARVCKALEAGIVGQPLRNTEICHLFLTWANSQAPLKQFVRLSGSLNYFGNKCYRSLSLRLWQTRQYYRVKHLIKLLQALGRETGIASVSNFRRPGPCILSNMAIKMRRPQAAIDILCLLEQSRRDSLSFWGSAICFEALKILIWVPNFDYYPLWWKLKIYSSKQIRIRRRRAQPKRLNQREIKKLAAVGAVMGLSPYLSNQRSFSLMTGCYLNLRRRNAKLPRPALQALIRNVTRSLADGQPGNTARLRYTLHIIQEHLGRKHAIQIGMEIDRWRKSNFALKRPFLDPAQQDATWDTIGLEDVVGSRTAFAHAQRDSLLFSRAARLAFYMLLMVDGLTEPLNRHLTTSPRNKSDYQSYTVPLTVPVPGSVVTPGSGCTGTAAQDRRSRASRDLIWDETERGSARELAEGVPGTAQSASIGEENTDGATSSGNSSSSHQRSHRSESVRAHHSRPRIIINMDLTDYMASNRESGSTSRPNNQIKPIRRRNRMINSCLECRKRKLKCSKTSPTCTNCVKALRDCLYIGPRLDEASQMRLAVIKEKQGTLERQLERDVAKSTTSKTTLQQRILADEVEDEYDDDRDLEATPLVALDLTYEDDADGGADDMIDLGIQIGKMRITERIGGLSRPRISEEILAGITHLTGGQLPQTHGNHMLTFDDSPDGMSDGSLPDFLKPTSQHIVPTSGFFFGQVSEAPDILQFLPSRAVVDRLMAQYFRAVHPIAPCSHRPSMEVAYTTFWEEIGAGFEPRPSTQAIIFATIFSGIISMSEDAVFREIGAYPKANWVASLKMGAETALSKANFLRTTRVETMQAFVIYMIPICRAEVSRAHSVLVGAAVRMAECMGLHRDGETYGLTPLETHVRRLVWHQLCFLDIRTCEAQGPKPVIRREDYDTKLPVNCNEEELMATVGALPPEPSDSWTTNTLSLIRFEINEMMRAVWVDRRRLETRRTTLTAVLTKIENFRRRMSEKYDHLLDVSSPLQRYAKCVMYLLTCRLHVMVLHPYYANTATPMPPRLSHLLITSGVMVIELAIQLETNLLFRDWAWYLGAYFQYQIAILLATEVYFHPQSREAERIWSCLDYVFGLDRKLPPETKSAHLLTEISNRTAVYLHKRKMRGPSTIARATVAPNAVAGTSPPPSGHLQHQARQQQQPEQPLHQPLHRTSMSQMMPSAGGHDAAKSEQGYAPPQILAGVSAMPMQPQMVFAGVSDGQVLWSLPPNMGSPHGSDTSSLAAAPTVVTATTTTTTGTTTGAILDGSASAVAGGPAPDPNMPQQGNIMDNIDWETMYALFPDDTQTGELSIQGYHDPNFGIVNWGR</sequence>
<keyword evidence="7" id="KW-1185">Reference proteome</keyword>
<dbReference type="GO" id="GO:0003677">
    <property type="term" value="F:DNA binding"/>
    <property type="evidence" value="ECO:0007669"/>
    <property type="project" value="InterPro"/>
</dbReference>
<comment type="caution">
    <text evidence="6">The sequence shown here is derived from an EMBL/GenBank/DDBJ whole genome shotgun (WGS) entry which is preliminary data.</text>
</comment>
<dbReference type="SUPFAM" id="SSF57701">
    <property type="entry name" value="Zn2/Cys6 DNA-binding domain"/>
    <property type="match status" value="1"/>
</dbReference>
<dbReference type="PROSITE" id="PS00463">
    <property type="entry name" value="ZN2_CY6_FUNGAL_1"/>
    <property type="match status" value="1"/>
</dbReference>
<feature type="region of interest" description="Disordered" evidence="4">
    <location>
        <begin position="759"/>
        <end position="851"/>
    </location>
</feature>
<dbReference type="InterPro" id="IPR001138">
    <property type="entry name" value="Zn2Cys6_DnaBD"/>
</dbReference>
<comment type="subcellular location">
    <subcellularLocation>
        <location evidence="1">Nucleus</location>
    </subcellularLocation>
</comment>
<dbReference type="Pfam" id="PF00172">
    <property type="entry name" value="Zn_clus"/>
    <property type="match status" value="1"/>
</dbReference>
<dbReference type="SMART" id="SM00906">
    <property type="entry name" value="Fungal_trans"/>
    <property type="match status" value="1"/>
</dbReference>
<evidence type="ECO:0000256" key="2">
    <source>
        <dbReference type="ARBA" id="ARBA00022723"/>
    </source>
</evidence>
<evidence type="ECO:0000313" key="6">
    <source>
        <dbReference type="EMBL" id="TRX93916.1"/>
    </source>
</evidence>
<dbReference type="GO" id="GO:0000981">
    <property type="term" value="F:DNA-binding transcription factor activity, RNA polymerase II-specific"/>
    <property type="evidence" value="ECO:0007669"/>
    <property type="project" value="InterPro"/>
</dbReference>
<evidence type="ECO:0000259" key="5">
    <source>
        <dbReference type="PROSITE" id="PS50048"/>
    </source>
</evidence>
<dbReference type="PANTHER" id="PTHR31001:SF40">
    <property type="entry name" value="ZN(II)2CYS6 TRANSCRIPTION FACTOR (EUROFUNG)"/>
    <property type="match status" value="1"/>
</dbReference>
<feature type="compositionally biased region" description="Low complexity" evidence="4">
    <location>
        <begin position="1533"/>
        <end position="1547"/>
    </location>
</feature>
<dbReference type="SMART" id="SM00066">
    <property type="entry name" value="GAL4"/>
    <property type="match status" value="1"/>
</dbReference>
<dbReference type="OrthoDB" id="424974at2759"/>
<feature type="compositionally biased region" description="Low complexity" evidence="4">
    <location>
        <begin position="759"/>
        <end position="769"/>
    </location>
</feature>
<protein>
    <recommendedName>
        <fullName evidence="5">Zn(2)-C6 fungal-type domain-containing protein</fullName>
    </recommendedName>
</protein>
<dbReference type="InterPro" id="IPR007219">
    <property type="entry name" value="XnlR_reg_dom"/>
</dbReference>
<dbReference type="GO" id="GO:0006351">
    <property type="term" value="P:DNA-templated transcription"/>
    <property type="evidence" value="ECO:0007669"/>
    <property type="project" value="InterPro"/>
</dbReference>
<feature type="compositionally biased region" description="Basic and acidic residues" evidence="4">
    <location>
        <begin position="777"/>
        <end position="801"/>
    </location>
</feature>
<dbReference type="CDD" id="cd12148">
    <property type="entry name" value="fungal_TF_MHR"/>
    <property type="match status" value="1"/>
</dbReference>
<dbReference type="STRING" id="2512241.A0A553I129"/>
<reference evidence="7" key="1">
    <citation type="submission" date="2019-06" db="EMBL/GenBank/DDBJ databases">
        <title>Draft genome sequence of the griseofulvin-producing fungus Xylaria cubensis strain G536.</title>
        <authorList>
            <person name="Mead M.E."/>
            <person name="Raja H.A."/>
            <person name="Steenwyk J.L."/>
            <person name="Knowles S.L."/>
            <person name="Oberlies N.H."/>
            <person name="Rokas A."/>
        </authorList>
    </citation>
    <scope>NUCLEOTIDE SEQUENCE [LARGE SCALE GENOMIC DNA]</scope>
    <source>
        <strain evidence="7">G536</strain>
    </source>
</reference>
<dbReference type="GO" id="GO:0005634">
    <property type="term" value="C:nucleus"/>
    <property type="evidence" value="ECO:0007669"/>
    <property type="project" value="UniProtKB-SubCell"/>
</dbReference>
<dbReference type="CDD" id="cd00067">
    <property type="entry name" value="GAL4"/>
    <property type="match status" value="1"/>
</dbReference>
<dbReference type="Pfam" id="PF04082">
    <property type="entry name" value="Fungal_trans"/>
    <property type="match status" value="1"/>
</dbReference>
<name>A0A553I129_9PEZI</name>
<keyword evidence="3" id="KW-0539">Nucleus</keyword>
<dbReference type="PROSITE" id="PS50048">
    <property type="entry name" value="ZN2_CY6_FUNGAL_2"/>
    <property type="match status" value="1"/>
</dbReference>
<keyword evidence="2" id="KW-0479">Metal-binding</keyword>
<organism evidence="6 7">
    <name type="scientific">Xylaria flabelliformis</name>
    <dbReference type="NCBI Taxonomy" id="2512241"/>
    <lineage>
        <taxon>Eukaryota</taxon>
        <taxon>Fungi</taxon>
        <taxon>Dikarya</taxon>
        <taxon>Ascomycota</taxon>
        <taxon>Pezizomycotina</taxon>
        <taxon>Sordariomycetes</taxon>
        <taxon>Xylariomycetidae</taxon>
        <taxon>Xylariales</taxon>
        <taxon>Xylariaceae</taxon>
        <taxon>Xylaria</taxon>
    </lineage>
</organism>
<evidence type="ECO:0000256" key="3">
    <source>
        <dbReference type="ARBA" id="ARBA00023242"/>
    </source>
</evidence>
<dbReference type="Proteomes" id="UP000319160">
    <property type="component" value="Unassembled WGS sequence"/>
</dbReference>